<protein>
    <submittedName>
        <fullName evidence="3">Uncharacterized protein</fullName>
    </submittedName>
</protein>
<keyword evidence="2" id="KW-0812">Transmembrane</keyword>
<dbReference type="Proteomes" id="UP001209878">
    <property type="component" value="Unassembled WGS sequence"/>
</dbReference>
<accession>A0AAD9UGP5</accession>
<evidence type="ECO:0000256" key="1">
    <source>
        <dbReference type="SAM" id="MobiDB-lite"/>
    </source>
</evidence>
<feature type="region of interest" description="Disordered" evidence="1">
    <location>
        <begin position="80"/>
        <end position="104"/>
    </location>
</feature>
<proteinExistence type="predicted"/>
<sequence>MRTENVVELAVWIAFVAVEMICLRGVFRYYRQLARQQQCSADVRRTTSVFTTSGVDSGGQIPTLTLTVSPPSYDEIIADGTPKYTVTSDGRVVPNDTKPPDYTP</sequence>
<keyword evidence="2" id="KW-1133">Transmembrane helix</keyword>
<evidence type="ECO:0000313" key="3">
    <source>
        <dbReference type="EMBL" id="KAK2188853.1"/>
    </source>
</evidence>
<feature type="transmembrane region" description="Helical" evidence="2">
    <location>
        <begin position="6"/>
        <end position="27"/>
    </location>
</feature>
<gene>
    <name evidence="3" type="ORF">NP493_122g07081</name>
</gene>
<reference evidence="3" key="1">
    <citation type="journal article" date="2023" name="Mol. Biol. Evol.">
        <title>Third-Generation Sequencing Reveals the Adaptive Role of the Epigenome in Three Deep-Sea Polychaetes.</title>
        <authorList>
            <person name="Perez M."/>
            <person name="Aroh O."/>
            <person name="Sun Y."/>
            <person name="Lan Y."/>
            <person name="Juniper S.K."/>
            <person name="Young C.R."/>
            <person name="Angers B."/>
            <person name="Qian P.Y."/>
        </authorList>
    </citation>
    <scope>NUCLEOTIDE SEQUENCE</scope>
    <source>
        <strain evidence="3">R07B-5</strain>
    </source>
</reference>
<dbReference type="AlphaFoldDB" id="A0AAD9UGP5"/>
<evidence type="ECO:0000313" key="4">
    <source>
        <dbReference type="Proteomes" id="UP001209878"/>
    </source>
</evidence>
<name>A0AAD9UGP5_RIDPI</name>
<comment type="caution">
    <text evidence="3">The sequence shown here is derived from an EMBL/GenBank/DDBJ whole genome shotgun (WGS) entry which is preliminary data.</text>
</comment>
<keyword evidence="4" id="KW-1185">Reference proteome</keyword>
<dbReference type="EMBL" id="JAODUO010000121">
    <property type="protein sequence ID" value="KAK2188853.1"/>
    <property type="molecule type" value="Genomic_DNA"/>
</dbReference>
<keyword evidence="2" id="KW-0472">Membrane</keyword>
<organism evidence="3 4">
    <name type="scientific">Ridgeia piscesae</name>
    <name type="common">Tubeworm</name>
    <dbReference type="NCBI Taxonomy" id="27915"/>
    <lineage>
        <taxon>Eukaryota</taxon>
        <taxon>Metazoa</taxon>
        <taxon>Spiralia</taxon>
        <taxon>Lophotrochozoa</taxon>
        <taxon>Annelida</taxon>
        <taxon>Polychaeta</taxon>
        <taxon>Sedentaria</taxon>
        <taxon>Canalipalpata</taxon>
        <taxon>Sabellida</taxon>
        <taxon>Siboglinidae</taxon>
        <taxon>Ridgeia</taxon>
    </lineage>
</organism>
<evidence type="ECO:0000256" key="2">
    <source>
        <dbReference type="SAM" id="Phobius"/>
    </source>
</evidence>